<feature type="chain" id="PRO_5002710363" evidence="1">
    <location>
        <begin position="23"/>
        <end position="296"/>
    </location>
</feature>
<dbReference type="PANTHER" id="PTHR30535:SF4">
    <property type="entry name" value="HEMIN-BINDING PERIPLASMIC PROTEIN HMUT"/>
    <property type="match status" value="1"/>
</dbReference>
<dbReference type="AlphaFoldDB" id="A7HPH2"/>
<keyword evidence="4" id="KW-1185">Reference proteome</keyword>
<evidence type="ECO:0000256" key="1">
    <source>
        <dbReference type="SAM" id="SignalP"/>
    </source>
</evidence>
<sequence>MKRLAAILAAATITAAAVAAHAATPARVVSVGGSTTEIVYALGAGESLVGVDTTSLYPSAATELPNIGYVRQLSAEGLLSLKPDLLLTGSEAGPPAALQQAEAIGVPIVKMSEGYTPEAVERHIETVGKALGREQEAAELRAAFAEDIAAVNAEIAKTTSKPRVLFVLQTSRGAMLVSGTDTAASAMIELAGGVNAVTEFSGYKPFSPEAATLAAPDVILMSDQTVETLGGTEIILAEPAFQATPAGQNGRVVMMDALYLAGFGPRLAHALHDLAAALHPEHEFAPLPARPWTEAQ</sequence>
<accession>A7HPH2</accession>
<keyword evidence="1" id="KW-0732">Signal</keyword>
<feature type="signal peptide" evidence="1">
    <location>
        <begin position="1"/>
        <end position="22"/>
    </location>
</feature>
<dbReference type="eggNOG" id="COG4558">
    <property type="taxonomic scope" value="Bacteria"/>
</dbReference>
<dbReference type="KEGG" id="pla:Plav_0182"/>
<dbReference type="InterPro" id="IPR002491">
    <property type="entry name" value="ABC_transptr_periplasmic_BD"/>
</dbReference>
<dbReference type="Gene3D" id="3.40.50.1980">
    <property type="entry name" value="Nitrogenase molybdenum iron protein domain"/>
    <property type="match status" value="2"/>
</dbReference>
<name>A7HPH2_PARL1</name>
<dbReference type="RefSeq" id="WP_011995096.1">
    <property type="nucleotide sequence ID" value="NC_009719.1"/>
</dbReference>
<evidence type="ECO:0000313" key="4">
    <source>
        <dbReference type="Proteomes" id="UP000006377"/>
    </source>
</evidence>
<evidence type="ECO:0000313" key="3">
    <source>
        <dbReference type="EMBL" id="ABS61805.1"/>
    </source>
</evidence>
<protein>
    <submittedName>
        <fullName evidence="3">Periplasmic binding protein</fullName>
    </submittedName>
</protein>
<dbReference type="SUPFAM" id="SSF53807">
    <property type="entry name" value="Helical backbone' metal receptor"/>
    <property type="match status" value="1"/>
</dbReference>
<dbReference type="EMBL" id="CP000774">
    <property type="protein sequence ID" value="ABS61805.1"/>
    <property type="molecule type" value="Genomic_DNA"/>
</dbReference>
<dbReference type="OrthoDB" id="9797736at2"/>
<reference evidence="3 4" key="1">
    <citation type="journal article" date="2011" name="Stand. Genomic Sci.">
        <title>Complete genome sequence of Parvibaculum lavamentivorans type strain (DS-1(T)).</title>
        <authorList>
            <person name="Schleheck D."/>
            <person name="Weiss M."/>
            <person name="Pitluck S."/>
            <person name="Bruce D."/>
            <person name="Land M.L."/>
            <person name="Han S."/>
            <person name="Saunders E."/>
            <person name="Tapia R."/>
            <person name="Detter C."/>
            <person name="Brettin T."/>
            <person name="Han J."/>
            <person name="Woyke T."/>
            <person name="Goodwin L."/>
            <person name="Pennacchio L."/>
            <person name="Nolan M."/>
            <person name="Cook A.M."/>
            <person name="Kjelleberg S."/>
            <person name="Thomas T."/>
        </authorList>
    </citation>
    <scope>NUCLEOTIDE SEQUENCE [LARGE SCALE GENOMIC DNA]</scope>
    <source>
        <strain evidence="4">DS-1 / DSM 13023 / NCIMB 13966</strain>
    </source>
</reference>
<dbReference type="InterPro" id="IPR050902">
    <property type="entry name" value="ABC_Transporter_SBP"/>
</dbReference>
<gene>
    <name evidence="3" type="ordered locus">Plav_0182</name>
</gene>
<feature type="domain" description="Fe/B12 periplasmic-binding" evidence="2">
    <location>
        <begin position="27"/>
        <end position="282"/>
    </location>
</feature>
<evidence type="ECO:0000259" key="2">
    <source>
        <dbReference type="PROSITE" id="PS50983"/>
    </source>
</evidence>
<dbReference type="PROSITE" id="PS50983">
    <property type="entry name" value="FE_B12_PBP"/>
    <property type="match status" value="1"/>
</dbReference>
<dbReference type="PANTHER" id="PTHR30535">
    <property type="entry name" value="VITAMIN B12-BINDING PROTEIN"/>
    <property type="match status" value="1"/>
</dbReference>
<dbReference type="HOGENOM" id="CLU_038034_6_0_5"/>
<dbReference type="Proteomes" id="UP000006377">
    <property type="component" value="Chromosome"/>
</dbReference>
<dbReference type="STRING" id="402881.Plav_0182"/>
<organism evidence="3 4">
    <name type="scientific">Parvibaculum lavamentivorans (strain DS-1 / DSM 13023 / NCIMB 13966)</name>
    <dbReference type="NCBI Taxonomy" id="402881"/>
    <lineage>
        <taxon>Bacteria</taxon>
        <taxon>Pseudomonadati</taxon>
        <taxon>Pseudomonadota</taxon>
        <taxon>Alphaproteobacteria</taxon>
        <taxon>Hyphomicrobiales</taxon>
        <taxon>Parvibaculaceae</taxon>
        <taxon>Parvibaculum</taxon>
    </lineage>
</organism>
<dbReference type="Pfam" id="PF01497">
    <property type="entry name" value="Peripla_BP_2"/>
    <property type="match status" value="1"/>
</dbReference>
<proteinExistence type="predicted"/>